<evidence type="ECO:0000313" key="1">
    <source>
        <dbReference type="EMBL" id="KAK3289295.1"/>
    </source>
</evidence>
<proteinExistence type="predicted"/>
<dbReference type="Proteomes" id="UP001190700">
    <property type="component" value="Unassembled WGS sequence"/>
</dbReference>
<protein>
    <submittedName>
        <fullName evidence="1">Uncharacterized protein</fullName>
    </submittedName>
</protein>
<name>A0AAE0LLJ8_9CHLO</name>
<accession>A0AAE0LLJ8</accession>
<evidence type="ECO:0000313" key="2">
    <source>
        <dbReference type="Proteomes" id="UP001190700"/>
    </source>
</evidence>
<dbReference type="EMBL" id="LGRX02000169">
    <property type="protein sequence ID" value="KAK3289295.1"/>
    <property type="molecule type" value="Genomic_DNA"/>
</dbReference>
<sequence length="153" mass="17621">MQSLITIDLNSTHLKIFREGLIQDADEVAESYRKHALREELCDILTGLEVDHTNRDRDADIANDTSGILLRWIRNKGITQTDRREITLLVAKLRWRTSVDFQKEAPKYVSMIDESGDLSVLDELTFVYAFYIRVKLLCGNLYLSRSSTSREPA</sequence>
<dbReference type="AlphaFoldDB" id="A0AAE0LLJ8"/>
<comment type="caution">
    <text evidence="1">The sequence shown here is derived from an EMBL/GenBank/DDBJ whole genome shotgun (WGS) entry which is preliminary data.</text>
</comment>
<organism evidence="1 2">
    <name type="scientific">Cymbomonas tetramitiformis</name>
    <dbReference type="NCBI Taxonomy" id="36881"/>
    <lineage>
        <taxon>Eukaryota</taxon>
        <taxon>Viridiplantae</taxon>
        <taxon>Chlorophyta</taxon>
        <taxon>Pyramimonadophyceae</taxon>
        <taxon>Pyramimonadales</taxon>
        <taxon>Pyramimonadaceae</taxon>
        <taxon>Cymbomonas</taxon>
    </lineage>
</organism>
<keyword evidence="2" id="KW-1185">Reference proteome</keyword>
<reference evidence="1 2" key="1">
    <citation type="journal article" date="2015" name="Genome Biol. Evol.">
        <title>Comparative Genomics of a Bacterivorous Green Alga Reveals Evolutionary Causalities and Consequences of Phago-Mixotrophic Mode of Nutrition.</title>
        <authorList>
            <person name="Burns J.A."/>
            <person name="Paasch A."/>
            <person name="Narechania A."/>
            <person name="Kim E."/>
        </authorList>
    </citation>
    <scope>NUCLEOTIDE SEQUENCE [LARGE SCALE GENOMIC DNA]</scope>
    <source>
        <strain evidence="1 2">PLY_AMNH</strain>
    </source>
</reference>
<gene>
    <name evidence="1" type="ORF">CYMTET_3257</name>
</gene>